<dbReference type="InterPro" id="IPR027268">
    <property type="entry name" value="Peptidase_M4/M1_CTD_sf"/>
</dbReference>
<dbReference type="OrthoDB" id="100605at2"/>
<reference evidence="2 3" key="1">
    <citation type="submission" date="2015-08" db="EMBL/GenBank/DDBJ databases">
        <title>Genome sequencing and assembly of the deep-sea bacterium Idiomarina zobellii.</title>
        <authorList>
            <person name="Mithoefer S.D."/>
            <person name="Rheaume B.A."/>
            <person name="MacLea K.S."/>
        </authorList>
    </citation>
    <scope>NUCLEOTIDE SEQUENCE [LARGE SCALE GENOMIC DNA]</scope>
    <source>
        <strain evidence="2 3">KMM 231</strain>
    </source>
</reference>
<feature type="chain" id="PRO_5033003617" description="Peptidase M1 membrane alanine aminopeptidase domain-containing protein" evidence="1">
    <location>
        <begin position="20"/>
        <end position="414"/>
    </location>
</feature>
<evidence type="ECO:0000313" key="2">
    <source>
        <dbReference type="EMBL" id="KPD24090.1"/>
    </source>
</evidence>
<keyword evidence="1" id="KW-0732">Signal</keyword>
<organism evidence="2 3">
    <name type="scientific">Idiomarina zobellii</name>
    <dbReference type="NCBI Taxonomy" id="86103"/>
    <lineage>
        <taxon>Bacteria</taxon>
        <taxon>Pseudomonadati</taxon>
        <taxon>Pseudomonadota</taxon>
        <taxon>Gammaproteobacteria</taxon>
        <taxon>Alteromonadales</taxon>
        <taxon>Idiomarinaceae</taxon>
        <taxon>Idiomarina</taxon>
    </lineage>
</organism>
<dbReference type="RefSeq" id="WP_053953409.1">
    <property type="nucleotide sequence ID" value="NZ_FNCB01000005.1"/>
</dbReference>
<evidence type="ECO:0000313" key="3">
    <source>
        <dbReference type="Proteomes" id="UP000053030"/>
    </source>
</evidence>
<accession>A0A837NFK2</accession>
<feature type="signal peptide" evidence="1">
    <location>
        <begin position="1"/>
        <end position="19"/>
    </location>
</feature>
<dbReference type="Gene3D" id="1.10.390.10">
    <property type="entry name" value="Neutral Protease Domain 2"/>
    <property type="match status" value="1"/>
</dbReference>
<dbReference type="EMBL" id="LHSG01000004">
    <property type="protein sequence ID" value="KPD24090.1"/>
    <property type="molecule type" value="Genomic_DNA"/>
</dbReference>
<dbReference type="SUPFAM" id="SSF55486">
    <property type="entry name" value="Metalloproteases ('zincins'), catalytic domain"/>
    <property type="match status" value="1"/>
</dbReference>
<comment type="caution">
    <text evidence="2">The sequence shown here is derived from an EMBL/GenBank/DDBJ whole genome shotgun (WGS) entry which is preliminary data.</text>
</comment>
<dbReference type="AlphaFoldDB" id="A0A837NFK2"/>
<gene>
    <name evidence="2" type="ORF">AFK76_06070</name>
</gene>
<dbReference type="Proteomes" id="UP000053030">
    <property type="component" value="Unassembled WGS sequence"/>
</dbReference>
<sequence>MKYLLIAVTTYLLSFTAMASDAVEYRTELTFSLESSALNAVTEMQIPKKYRSSGTVALFLNKDFSVESVTGQHIESFEVKQSKKVPVWNEVIIEFSSSAQANNKAIRIKYAGTIDNNAQHGNFITSNQVHLSIDSAWHPVFSDFSTPIIGTVSVELDDDWEVFGPGSVTSSGNNYQVISTEPTIDVSLYAVKKPTSIYSDGFTVVHDDVNAERAEFVLNAGRQCFEKMNERFGRQKQLKAAQVVLLERPGPSFARGNYISLNSQTLGSKVHTHQYLCHEIAHNWTNFTSAMSHDYWMIESFAEYISAREVARIYGEEEFQNIVEKWQARAKGEAFIWREDTARRASHKVNYGLGPIALMKLQEKLGETAFDELIDWYMTSDVTETEALITKVGTFAGADTKRWFSALLAGKHSE</sequence>
<protein>
    <recommendedName>
        <fullName evidence="4">Peptidase M1 membrane alanine aminopeptidase domain-containing protein</fullName>
    </recommendedName>
</protein>
<keyword evidence="3" id="KW-1185">Reference proteome</keyword>
<proteinExistence type="predicted"/>
<evidence type="ECO:0008006" key="4">
    <source>
        <dbReference type="Google" id="ProtNLM"/>
    </source>
</evidence>
<name>A0A837NFK2_9GAMM</name>
<evidence type="ECO:0000256" key="1">
    <source>
        <dbReference type="SAM" id="SignalP"/>
    </source>
</evidence>